<dbReference type="AlphaFoldDB" id="A0A7V3ZY30"/>
<proteinExistence type="predicted"/>
<protein>
    <submittedName>
        <fullName evidence="1">Uncharacterized protein</fullName>
    </submittedName>
</protein>
<sequence>MAISLIKFPLNSSLELLNFKEKIDYVRESQNIKNPFMDLNLLLACLDTIGSEEAYLVFFQVENTPTDFIILKNSQGNLFRPPIPPEFPHFYTVSLFEKAPAEIIDLLKLEFGEILITNLLIKKGEPEYFKNHLPSISVTTRNYIKLKVPEDFERWVYKVKPKNQEKFSKILKDLVKGRIDVMSISDPFDVQQKVESALSKTIDLPLLSKNLIVTMLLELQTVGFNFNYYSFKMEEWEIGAMLSLNYFNTLFIIFQWTFYENPKYDIEELLAFAMLKEASINKVNELIILKDLKLKTIPNEPINICDLYFSK</sequence>
<reference evidence="1" key="1">
    <citation type="journal article" date="2020" name="mSystems">
        <title>Genome- and Community-Level Interaction Insights into Carbon Utilization and Element Cycling Functions of Hydrothermarchaeota in Hydrothermal Sediment.</title>
        <authorList>
            <person name="Zhou Z."/>
            <person name="Liu Y."/>
            <person name="Xu W."/>
            <person name="Pan J."/>
            <person name="Luo Z.H."/>
            <person name="Li M."/>
        </authorList>
    </citation>
    <scope>NUCLEOTIDE SEQUENCE [LARGE SCALE GENOMIC DNA]</scope>
    <source>
        <strain evidence="1">SpSt-69</strain>
    </source>
</reference>
<accession>A0A7V3ZY30</accession>
<organism evidence="1">
    <name type="scientific">candidate division WOR-3 bacterium</name>
    <dbReference type="NCBI Taxonomy" id="2052148"/>
    <lineage>
        <taxon>Bacteria</taxon>
        <taxon>Bacteria division WOR-3</taxon>
    </lineage>
</organism>
<evidence type="ECO:0000313" key="1">
    <source>
        <dbReference type="EMBL" id="HGL17808.1"/>
    </source>
</evidence>
<comment type="caution">
    <text evidence="1">The sequence shown here is derived from an EMBL/GenBank/DDBJ whole genome shotgun (WGS) entry which is preliminary data.</text>
</comment>
<gene>
    <name evidence="1" type="ORF">ENU66_05745</name>
</gene>
<dbReference type="EMBL" id="DTDJ01000036">
    <property type="protein sequence ID" value="HGL17808.1"/>
    <property type="molecule type" value="Genomic_DNA"/>
</dbReference>
<name>A0A7V3ZY30_UNCW3</name>